<dbReference type="OrthoDB" id="2526823at2759"/>
<feature type="transmembrane region" description="Helical" evidence="2">
    <location>
        <begin position="104"/>
        <end position="129"/>
    </location>
</feature>
<feature type="region of interest" description="Disordered" evidence="1">
    <location>
        <begin position="462"/>
        <end position="487"/>
    </location>
</feature>
<feature type="compositionally biased region" description="Low complexity" evidence="1">
    <location>
        <begin position="22"/>
        <end position="33"/>
    </location>
</feature>
<feature type="compositionally biased region" description="Polar residues" evidence="1">
    <location>
        <begin position="1"/>
        <end position="13"/>
    </location>
</feature>
<dbReference type="OMA" id="DWEDHED"/>
<dbReference type="Proteomes" id="UP000053890">
    <property type="component" value="Unassembled WGS sequence"/>
</dbReference>
<gene>
    <name evidence="3" type="ORF">RHOBADRAFT_52630</name>
</gene>
<dbReference type="AlphaFoldDB" id="A0A194S7W5"/>
<feature type="region of interest" description="Disordered" evidence="1">
    <location>
        <begin position="1"/>
        <end position="84"/>
    </location>
</feature>
<reference evidence="3 4" key="1">
    <citation type="journal article" date="2015" name="Front. Microbiol.">
        <title>Genome sequence of the plant growth promoting endophytic yeast Rhodotorula graminis WP1.</title>
        <authorList>
            <person name="Firrincieli A."/>
            <person name="Otillar R."/>
            <person name="Salamov A."/>
            <person name="Schmutz J."/>
            <person name="Khan Z."/>
            <person name="Redman R.S."/>
            <person name="Fleck N.D."/>
            <person name="Lindquist E."/>
            <person name="Grigoriev I.V."/>
            <person name="Doty S.L."/>
        </authorList>
    </citation>
    <scope>NUCLEOTIDE SEQUENCE [LARGE SCALE GENOMIC DNA]</scope>
    <source>
        <strain evidence="3 4">WP1</strain>
    </source>
</reference>
<proteinExistence type="predicted"/>
<feature type="compositionally biased region" description="Basic and acidic residues" evidence="1">
    <location>
        <begin position="58"/>
        <end position="73"/>
    </location>
</feature>
<dbReference type="EMBL" id="KQ474076">
    <property type="protein sequence ID" value="KPV76654.1"/>
    <property type="molecule type" value="Genomic_DNA"/>
</dbReference>
<evidence type="ECO:0000313" key="3">
    <source>
        <dbReference type="EMBL" id="KPV76654.1"/>
    </source>
</evidence>
<evidence type="ECO:0008006" key="5">
    <source>
        <dbReference type="Google" id="ProtNLM"/>
    </source>
</evidence>
<keyword evidence="2" id="KW-0472">Membrane</keyword>
<protein>
    <recommendedName>
        <fullName evidence="5">Proteophosphoglycan ppg4</fullName>
    </recommendedName>
</protein>
<evidence type="ECO:0000256" key="1">
    <source>
        <dbReference type="SAM" id="MobiDB-lite"/>
    </source>
</evidence>
<dbReference type="GeneID" id="28976877"/>
<organism evidence="3 4">
    <name type="scientific">Rhodotorula graminis (strain WP1)</name>
    <dbReference type="NCBI Taxonomy" id="578459"/>
    <lineage>
        <taxon>Eukaryota</taxon>
        <taxon>Fungi</taxon>
        <taxon>Dikarya</taxon>
        <taxon>Basidiomycota</taxon>
        <taxon>Pucciniomycotina</taxon>
        <taxon>Microbotryomycetes</taxon>
        <taxon>Sporidiobolales</taxon>
        <taxon>Sporidiobolaceae</taxon>
        <taxon>Rhodotorula</taxon>
    </lineage>
</organism>
<keyword evidence="4" id="KW-1185">Reference proteome</keyword>
<dbReference type="RefSeq" id="XP_018272703.1">
    <property type="nucleotide sequence ID" value="XM_018416429.1"/>
</dbReference>
<sequence length="487" mass="53275">MSADRSTLQSSAARTRIKRRTTPLSPTRSPSRPNDAPSARRSRSWETDDDSQDDQQLLDDRRRYSQRKVEQVKAAKRPPRPPATSHVLAALGPIRWAARLSRKAAWTLLPCLLPLVPYLILALSVYLGIAVARSYLAYYLSYFPALLQGPLSRLADLSLPLPHLPTNLSPCLTLGIFCGSSSSPSFELLSAGAARTAATRAHAALDVFEHLLDLGAGESAGMSLEPVAVWELATAVRYTSSLDDRVFLSERLSDLGDKSREVKDHVIALNAQGYSSFHWVVHEFTRLEELITAASSPSAPRMSDRQRAEFEQLLSSLFDKISSSLGDLVTSLDRAIPSATLASDSAKLIFAALRSEESQRADELDSIDWFRRMTAAVAASPQGGKKVKALKRDLEITRASAGAVIGVWQALEETRESLVSYQRHVEHYKAGVVGFHLSGHGLSVEQEVDSLKTVMGEMRASLDQAKRRSSSGGRRGAKSVPHELPEA</sequence>
<keyword evidence="2" id="KW-1133">Transmembrane helix</keyword>
<keyword evidence="2" id="KW-0812">Transmembrane</keyword>
<accession>A0A194S7W5</accession>
<evidence type="ECO:0000313" key="4">
    <source>
        <dbReference type="Proteomes" id="UP000053890"/>
    </source>
</evidence>
<evidence type="ECO:0000256" key="2">
    <source>
        <dbReference type="SAM" id="Phobius"/>
    </source>
</evidence>
<feature type="compositionally biased region" description="Acidic residues" evidence="1">
    <location>
        <begin position="47"/>
        <end position="57"/>
    </location>
</feature>
<name>A0A194S7W5_RHOGW</name>